<name>A0A926ZG55_9CYAN</name>
<dbReference type="GO" id="GO:0097363">
    <property type="term" value="F:protein O-acetylglucosaminyltransferase activity"/>
    <property type="evidence" value="ECO:0007669"/>
    <property type="project" value="UniProtKB-EC"/>
</dbReference>
<evidence type="ECO:0000256" key="3">
    <source>
        <dbReference type="ARBA" id="ARBA00011970"/>
    </source>
</evidence>
<evidence type="ECO:0000259" key="9">
    <source>
        <dbReference type="Pfam" id="PF13844"/>
    </source>
</evidence>
<evidence type="ECO:0000256" key="8">
    <source>
        <dbReference type="PROSITE-ProRule" id="PRU00339"/>
    </source>
</evidence>
<sequence length="747" mass="85129">MNTLYQQALNLHHQQQFAAAESKYREYLTAHSNNAEAWLNLGILYYQIESYADAQAAIAKSLEIDAVNAMGCYVMGCCLERMNNINEAISAYQDAIALDPTLLDAYNNLGNLLAQISEINEAEAVYRQAISANPEHFGSYINLGNLLMRQNQIEQAIQVYQTALKFNPDNPDLLNNLEVALNIEKSPAYILESAHRLYKQGRYETAIDKYQQFLQTRTRDAKAYFYLSECLKNLNRAEEVIRTLQEGIRLYPTAGQLHFALITFLQTRGKTKEAIASAESASRLLPNDYAFQILDKLMLPLVYNSEDEIKFYRQRYEQGLQDLIEKTSLATVEDKKNGLAGLVCVTTFYLGHQGLNVVDLQRQWGSLIHQIMAANYPNWVQALPMPPLKINNKIRIGYISNYLHSYSGTLWLVGWLRYCNRQNFEVYCYYTGNDPDYITKQFQNYSDVFHHIPEDLEAVCQQILADKLHILVFPEIGMDSQTVKIAGLRLAPVQCTAWGHPVTSGIPTIDYFLSSELMEPENGESHYSERLIRLPNIGVAYPKPEDIPALTKTRSDLGLPDDAVLYLCCQAPFKYLPQHDYIFAEIAREVPEAKFVFLRGGLLKKRLDRAFAIVGLNSEDYCLFLTIPTRSDYLTINLLCDVFLDTLSWSGGNTALEAIACHLPIVTCAGEFMRGRHADSFLKMLGVTDTIAQNEAEYIYIAAKLGLDPVWRSNIKERIKTRQDYLYEDRNCVKGLEEFYQQIVQHS</sequence>
<dbReference type="EMBL" id="JACJPW010000012">
    <property type="protein sequence ID" value="MBD2180757.1"/>
    <property type="molecule type" value="Genomic_DNA"/>
</dbReference>
<comment type="pathway">
    <text evidence="1">Protein modification; protein glycosylation.</text>
</comment>
<proteinExistence type="inferred from homology"/>
<evidence type="ECO:0000313" key="11">
    <source>
        <dbReference type="Proteomes" id="UP000641646"/>
    </source>
</evidence>
<evidence type="ECO:0000256" key="1">
    <source>
        <dbReference type="ARBA" id="ARBA00004922"/>
    </source>
</evidence>
<dbReference type="EC" id="2.4.1.255" evidence="3"/>
<dbReference type="GO" id="GO:0006493">
    <property type="term" value="P:protein O-linked glycosylation"/>
    <property type="evidence" value="ECO:0007669"/>
    <property type="project" value="InterPro"/>
</dbReference>
<protein>
    <recommendedName>
        <fullName evidence="3">protein O-GlcNAc transferase</fullName>
        <ecNumber evidence="3">2.4.1.255</ecNumber>
    </recommendedName>
</protein>
<reference evidence="10" key="2">
    <citation type="submission" date="2020-08" db="EMBL/GenBank/DDBJ databases">
        <authorList>
            <person name="Chen M."/>
            <person name="Teng W."/>
            <person name="Zhao L."/>
            <person name="Hu C."/>
            <person name="Zhou Y."/>
            <person name="Han B."/>
            <person name="Song L."/>
            <person name="Shu W."/>
        </authorList>
    </citation>
    <scope>NUCLEOTIDE SEQUENCE</scope>
    <source>
        <strain evidence="10">FACHB-1375</strain>
    </source>
</reference>
<dbReference type="PANTHER" id="PTHR44366">
    <property type="entry name" value="UDP-N-ACETYLGLUCOSAMINE--PEPTIDE N-ACETYLGLUCOSAMINYLTRANSFERASE 110 KDA SUBUNIT"/>
    <property type="match status" value="1"/>
</dbReference>
<keyword evidence="11" id="KW-1185">Reference proteome</keyword>
<dbReference type="SMART" id="SM00028">
    <property type="entry name" value="TPR"/>
    <property type="match status" value="8"/>
</dbReference>
<reference evidence="10" key="1">
    <citation type="journal article" date="2015" name="ISME J.">
        <title>Draft Genome Sequence of Streptomyces incarnatus NRRL8089, which Produces the Nucleoside Antibiotic Sinefungin.</title>
        <authorList>
            <person name="Oshima K."/>
            <person name="Hattori M."/>
            <person name="Shimizu H."/>
            <person name="Fukuda K."/>
            <person name="Nemoto M."/>
            <person name="Inagaki K."/>
            <person name="Tamura T."/>
        </authorList>
    </citation>
    <scope>NUCLEOTIDE SEQUENCE</scope>
    <source>
        <strain evidence="10">FACHB-1375</strain>
    </source>
</reference>
<evidence type="ECO:0000256" key="2">
    <source>
        <dbReference type="ARBA" id="ARBA00005386"/>
    </source>
</evidence>
<dbReference type="RefSeq" id="WP_190463288.1">
    <property type="nucleotide sequence ID" value="NZ_JACJPW010000012.1"/>
</dbReference>
<evidence type="ECO:0000256" key="4">
    <source>
        <dbReference type="ARBA" id="ARBA00022676"/>
    </source>
</evidence>
<evidence type="ECO:0000313" key="10">
    <source>
        <dbReference type="EMBL" id="MBD2180757.1"/>
    </source>
</evidence>
<feature type="repeat" description="TPR" evidence="8">
    <location>
        <begin position="35"/>
        <end position="68"/>
    </location>
</feature>
<dbReference type="AlphaFoldDB" id="A0A926ZG55"/>
<feature type="repeat" description="TPR" evidence="8">
    <location>
        <begin position="69"/>
        <end position="102"/>
    </location>
</feature>
<gene>
    <name evidence="10" type="ORF">H6G03_06510</name>
</gene>
<dbReference type="PROSITE" id="PS50005">
    <property type="entry name" value="TPR"/>
    <property type="match status" value="4"/>
</dbReference>
<dbReference type="Gene3D" id="3.40.50.2000">
    <property type="entry name" value="Glycogen Phosphorylase B"/>
    <property type="match status" value="1"/>
</dbReference>
<dbReference type="SUPFAM" id="SSF48452">
    <property type="entry name" value="TPR-like"/>
    <property type="match status" value="1"/>
</dbReference>
<organism evidence="10 11">
    <name type="scientific">Aerosakkonema funiforme FACHB-1375</name>
    <dbReference type="NCBI Taxonomy" id="2949571"/>
    <lineage>
        <taxon>Bacteria</taxon>
        <taxon>Bacillati</taxon>
        <taxon>Cyanobacteriota</taxon>
        <taxon>Cyanophyceae</taxon>
        <taxon>Oscillatoriophycideae</taxon>
        <taxon>Aerosakkonematales</taxon>
        <taxon>Aerosakkonemataceae</taxon>
        <taxon>Aerosakkonema</taxon>
    </lineage>
</organism>
<dbReference type="InterPro" id="IPR037919">
    <property type="entry name" value="OGT"/>
</dbReference>
<feature type="domain" description="O-GlcNAc transferase C-terminal" evidence="9">
    <location>
        <begin position="550"/>
        <end position="722"/>
    </location>
</feature>
<dbReference type="SUPFAM" id="SSF53756">
    <property type="entry name" value="UDP-Glycosyltransferase/glycogen phosphorylase"/>
    <property type="match status" value="1"/>
</dbReference>
<keyword evidence="4" id="KW-0328">Glycosyltransferase</keyword>
<keyword evidence="6" id="KW-0677">Repeat</keyword>
<evidence type="ECO:0000256" key="7">
    <source>
        <dbReference type="ARBA" id="ARBA00022803"/>
    </source>
</evidence>
<dbReference type="InterPro" id="IPR011990">
    <property type="entry name" value="TPR-like_helical_dom_sf"/>
</dbReference>
<feature type="repeat" description="TPR" evidence="8">
    <location>
        <begin position="137"/>
        <end position="170"/>
    </location>
</feature>
<dbReference type="Proteomes" id="UP000641646">
    <property type="component" value="Unassembled WGS sequence"/>
</dbReference>
<keyword evidence="5" id="KW-0808">Transferase</keyword>
<dbReference type="PROSITE" id="PS50293">
    <property type="entry name" value="TPR_REGION"/>
    <property type="match status" value="2"/>
</dbReference>
<comment type="caution">
    <text evidence="10">The sequence shown here is derived from an EMBL/GenBank/DDBJ whole genome shotgun (WGS) entry which is preliminary data.</text>
</comment>
<evidence type="ECO:0000256" key="6">
    <source>
        <dbReference type="ARBA" id="ARBA00022737"/>
    </source>
</evidence>
<feature type="repeat" description="TPR" evidence="8">
    <location>
        <begin position="103"/>
        <end position="136"/>
    </location>
</feature>
<dbReference type="Pfam" id="PF13844">
    <property type="entry name" value="Glyco_transf_41"/>
    <property type="match status" value="2"/>
</dbReference>
<dbReference type="InterPro" id="IPR029489">
    <property type="entry name" value="OGT/SEC/SPY_C"/>
</dbReference>
<dbReference type="Gene3D" id="1.25.40.10">
    <property type="entry name" value="Tetratricopeptide repeat domain"/>
    <property type="match status" value="3"/>
</dbReference>
<dbReference type="Gene3D" id="3.40.50.11380">
    <property type="match status" value="1"/>
</dbReference>
<dbReference type="InterPro" id="IPR019734">
    <property type="entry name" value="TPR_rpt"/>
</dbReference>
<feature type="domain" description="O-GlcNAc transferase C-terminal" evidence="9">
    <location>
        <begin position="390"/>
        <end position="536"/>
    </location>
</feature>
<keyword evidence="7 8" id="KW-0802">TPR repeat</keyword>
<dbReference type="Pfam" id="PF13414">
    <property type="entry name" value="TPR_11"/>
    <property type="match status" value="2"/>
</dbReference>
<accession>A0A926ZG55</accession>
<evidence type="ECO:0000256" key="5">
    <source>
        <dbReference type="ARBA" id="ARBA00022679"/>
    </source>
</evidence>
<comment type="similarity">
    <text evidence="2">Belongs to the glycosyltransferase 41 family. O-GlcNAc transferase subfamily.</text>
</comment>
<dbReference type="Pfam" id="PF13432">
    <property type="entry name" value="TPR_16"/>
    <property type="match status" value="2"/>
</dbReference>
<dbReference type="PANTHER" id="PTHR44366:SF1">
    <property type="entry name" value="UDP-N-ACETYLGLUCOSAMINE--PEPTIDE N-ACETYLGLUCOSAMINYLTRANSFERASE 110 KDA SUBUNIT"/>
    <property type="match status" value="1"/>
</dbReference>